<evidence type="ECO:0000313" key="2">
    <source>
        <dbReference type="Proteomes" id="UP000324222"/>
    </source>
</evidence>
<comment type="caution">
    <text evidence="1">The sequence shown here is derived from an EMBL/GenBank/DDBJ whole genome shotgun (WGS) entry which is preliminary data.</text>
</comment>
<organism evidence="1 2">
    <name type="scientific">Portunus trituberculatus</name>
    <name type="common">Swimming crab</name>
    <name type="synonym">Neptunus trituberculatus</name>
    <dbReference type="NCBI Taxonomy" id="210409"/>
    <lineage>
        <taxon>Eukaryota</taxon>
        <taxon>Metazoa</taxon>
        <taxon>Ecdysozoa</taxon>
        <taxon>Arthropoda</taxon>
        <taxon>Crustacea</taxon>
        <taxon>Multicrustacea</taxon>
        <taxon>Malacostraca</taxon>
        <taxon>Eumalacostraca</taxon>
        <taxon>Eucarida</taxon>
        <taxon>Decapoda</taxon>
        <taxon>Pleocyemata</taxon>
        <taxon>Brachyura</taxon>
        <taxon>Eubrachyura</taxon>
        <taxon>Portunoidea</taxon>
        <taxon>Portunidae</taxon>
        <taxon>Portuninae</taxon>
        <taxon>Portunus</taxon>
    </lineage>
</organism>
<gene>
    <name evidence="1" type="ORF">E2C01_099595</name>
</gene>
<name>A0A5B7KAU6_PORTR</name>
<dbReference type="AlphaFoldDB" id="A0A5B7KAU6"/>
<proteinExistence type="predicted"/>
<protein>
    <submittedName>
        <fullName evidence="1">Uncharacterized protein</fullName>
    </submittedName>
</protein>
<dbReference type="Proteomes" id="UP000324222">
    <property type="component" value="Unassembled WGS sequence"/>
</dbReference>
<sequence length="70" mass="7889">MNNDYTAGEMWKTARDLKAKNAACPVAYGVTRTPDSRLHREPYLTHQGMRRTANTSLHCSGRSMFTLTLS</sequence>
<reference evidence="1 2" key="1">
    <citation type="submission" date="2019-05" db="EMBL/GenBank/DDBJ databases">
        <title>Another draft genome of Portunus trituberculatus and its Hox gene families provides insights of decapod evolution.</title>
        <authorList>
            <person name="Jeong J.-H."/>
            <person name="Song I."/>
            <person name="Kim S."/>
            <person name="Choi T."/>
            <person name="Kim D."/>
            <person name="Ryu S."/>
            <person name="Kim W."/>
        </authorList>
    </citation>
    <scope>NUCLEOTIDE SEQUENCE [LARGE SCALE GENOMIC DNA]</scope>
    <source>
        <tissue evidence="1">Muscle</tissue>
    </source>
</reference>
<keyword evidence="2" id="KW-1185">Reference proteome</keyword>
<accession>A0A5B7KAU6</accession>
<evidence type="ECO:0000313" key="1">
    <source>
        <dbReference type="EMBL" id="MPD03936.1"/>
    </source>
</evidence>
<dbReference type="EMBL" id="VSRR010138692">
    <property type="protein sequence ID" value="MPD03936.1"/>
    <property type="molecule type" value="Genomic_DNA"/>
</dbReference>